<feature type="transmembrane region" description="Helical" evidence="7">
    <location>
        <begin position="145"/>
        <end position="169"/>
    </location>
</feature>
<dbReference type="PANTHER" id="PTHR11403">
    <property type="entry name" value="CYTOCHROME C OXIDASE SUBUNIT III"/>
    <property type="match status" value="1"/>
</dbReference>
<dbReference type="PROSITE" id="PS50253">
    <property type="entry name" value="COX3"/>
    <property type="match status" value="1"/>
</dbReference>
<name>A0ABV3RHU6_9SPHN</name>
<dbReference type="Pfam" id="PF00510">
    <property type="entry name" value="COX3"/>
    <property type="match status" value="1"/>
</dbReference>
<evidence type="ECO:0000256" key="2">
    <source>
        <dbReference type="ARBA" id="ARBA00010581"/>
    </source>
</evidence>
<evidence type="ECO:0000256" key="7">
    <source>
        <dbReference type="SAM" id="Phobius"/>
    </source>
</evidence>
<proteinExistence type="inferred from homology"/>
<protein>
    <submittedName>
        <fullName evidence="9">Cytochrome c oxidase subunit 3</fullName>
    </submittedName>
</protein>
<evidence type="ECO:0000256" key="1">
    <source>
        <dbReference type="ARBA" id="ARBA00004141"/>
    </source>
</evidence>
<dbReference type="InterPro" id="IPR013833">
    <property type="entry name" value="Cyt_c_oxidase_su3_a-hlx"/>
</dbReference>
<organism evidence="9 10">
    <name type="scientific">Novosphingobium rhizovicinum</name>
    <dbReference type="NCBI Taxonomy" id="3228928"/>
    <lineage>
        <taxon>Bacteria</taxon>
        <taxon>Pseudomonadati</taxon>
        <taxon>Pseudomonadota</taxon>
        <taxon>Alphaproteobacteria</taxon>
        <taxon>Sphingomonadales</taxon>
        <taxon>Sphingomonadaceae</taxon>
        <taxon>Novosphingobium</taxon>
    </lineage>
</organism>
<feature type="transmembrane region" description="Helical" evidence="7">
    <location>
        <begin position="66"/>
        <end position="87"/>
    </location>
</feature>
<evidence type="ECO:0000256" key="5">
    <source>
        <dbReference type="ARBA" id="ARBA00023136"/>
    </source>
</evidence>
<evidence type="ECO:0000256" key="4">
    <source>
        <dbReference type="ARBA" id="ARBA00022989"/>
    </source>
</evidence>
<dbReference type="Gene3D" id="1.20.120.80">
    <property type="entry name" value="Cytochrome c oxidase, subunit III, four-helix bundle"/>
    <property type="match status" value="1"/>
</dbReference>
<gene>
    <name evidence="9" type="ORF">ABUH87_18270</name>
</gene>
<feature type="transmembrane region" description="Helical" evidence="7">
    <location>
        <begin position="181"/>
        <end position="203"/>
    </location>
</feature>
<keyword evidence="4 7" id="KW-1133">Transmembrane helix</keyword>
<dbReference type="EMBL" id="JBFNXR010000054">
    <property type="protein sequence ID" value="MEW9857075.1"/>
    <property type="molecule type" value="Genomic_DNA"/>
</dbReference>
<keyword evidence="10" id="KW-1185">Reference proteome</keyword>
<evidence type="ECO:0000313" key="9">
    <source>
        <dbReference type="EMBL" id="MEW9857075.1"/>
    </source>
</evidence>
<sequence>MPEQSRAEIQFHHIGRQREAERLGMLVFLASEIMLFGGVFLAALALRMLHPQEYVAAASHMKLWHGTANTAILLTSSLLVALAVEWTRGGRPKWAARCLWAAVALGLTFLGVKAHEYYLDYREGKLPGAANANFSTPFEQLFSNFYFSVTGLHALHVTAGIILLALAALRGEARHDRHAVFIGNVALYWHLVDVFWIFLYPTIYLAGAGE</sequence>
<dbReference type="SUPFAM" id="SSF81452">
    <property type="entry name" value="Cytochrome c oxidase subunit III-like"/>
    <property type="match status" value="1"/>
</dbReference>
<dbReference type="Proteomes" id="UP001556118">
    <property type="component" value="Unassembled WGS sequence"/>
</dbReference>
<evidence type="ECO:0000313" key="10">
    <source>
        <dbReference type="Proteomes" id="UP001556118"/>
    </source>
</evidence>
<feature type="transmembrane region" description="Helical" evidence="7">
    <location>
        <begin position="23"/>
        <end position="46"/>
    </location>
</feature>
<keyword evidence="3 6" id="KW-0812">Transmembrane</keyword>
<evidence type="ECO:0000259" key="8">
    <source>
        <dbReference type="PROSITE" id="PS50253"/>
    </source>
</evidence>
<dbReference type="InterPro" id="IPR000298">
    <property type="entry name" value="Cyt_c_oxidase-like_su3"/>
</dbReference>
<feature type="domain" description="Heme-copper oxidase subunit III family profile" evidence="8">
    <location>
        <begin position="1"/>
        <end position="208"/>
    </location>
</feature>
<reference evidence="9 10" key="1">
    <citation type="submission" date="2024-06" db="EMBL/GenBank/DDBJ databases">
        <title>Novosphingobium rhizovicinus M1R2S20.</title>
        <authorList>
            <person name="Sun J.-Q."/>
        </authorList>
    </citation>
    <scope>NUCLEOTIDE SEQUENCE [LARGE SCALE GENOMIC DNA]</scope>
    <source>
        <strain evidence="9 10">M1R2S20</strain>
    </source>
</reference>
<comment type="caution">
    <text evidence="9">The sequence shown here is derived from an EMBL/GenBank/DDBJ whole genome shotgun (WGS) entry which is preliminary data.</text>
</comment>
<feature type="transmembrane region" description="Helical" evidence="7">
    <location>
        <begin position="94"/>
        <end position="112"/>
    </location>
</feature>
<comment type="subcellular location">
    <subcellularLocation>
        <location evidence="6">Cell membrane</location>
        <topology evidence="6">Multi-pass membrane protein</topology>
    </subcellularLocation>
    <subcellularLocation>
        <location evidence="1">Membrane</location>
        <topology evidence="1">Multi-pass membrane protein</topology>
    </subcellularLocation>
</comment>
<evidence type="ECO:0000256" key="3">
    <source>
        <dbReference type="ARBA" id="ARBA00022692"/>
    </source>
</evidence>
<dbReference type="RefSeq" id="WP_367775559.1">
    <property type="nucleotide sequence ID" value="NZ_JBFNXR010000054.1"/>
</dbReference>
<keyword evidence="5 7" id="KW-0472">Membrane</keyword>
<accession>A0ABV3RHU6</accession>
<comment type="similarity">
    <text evidence="2 6">Belongs to the cytochrome c oxidase subunit 3 family.</text>
</comment>
<evidence type="ECO:0000256" key="6">
    <source>
        <dbReference type="RuleBase" id="RU003376"/>
    </source>
</evidence>
<dbReference type="InterPro" id="IPR024791">
    <property type="entry name" value="Cyt_c/ubiquinol_Oxase_su3"/>
</dbReference>
<dbReference type="PANTHER" id="PTHR11403:SF6">
    <property type="entry name" value="NITRIC OXIDE REDUCTASE SUBUNIT E"/>
    <property type="match status" value="1"/>
</dbReference>
<dbReference type="InterPro" id="IPR035973">
    <property type="entry name" value="Cyt_c_oxidase_su3-like_sf"/>
</dbReference>